<dbReference type="Proteomes" id="UP001408789">
    <property type="component" value="Unassembled WGS sequence"/>
</dbReference>
<dbReference type="EMBL" id="JBCNJP010005427">
    <property type="protein sequence ID" value="KAK9049671.1"/>
    <property type="molecule type" value="Genomic_DNA"/>
</dbReference>
<evidence type="ECO:0000313" key="3">
    <source>
        <dbReference type="Proteomes" id="UP001408789"/>
    </source>
</evidence>
<keyword evidence="3" id="KW-1185">Reference proteome</keyword>
<proteinExistence type="predicted"/>
<accession>A0AAP0C5N8</accession>
<reference evidence="2 3" key="1">
    <citation type="submission" date="2024-04" db="EMBL/GenBank/DDBJ databases">
        <title>The reference genome of an endangered Asteraceae, Deinandra increscens subsp. villosa, native to the Central Coast of California.</title>
        <authorList>
            <person name="Guilliams M."/>
            <person name="Hasenstab-Lehman K."/>
            <person name="Meyer R."/>
            <person name="Mcevoy S."/>
        </authorList>
    </citation>
    <scope>NUCLEOTIDE SEQUENCE [LARGE SCALE GENOMIC DNA]</scope>
    <source>
        <tissue evidence="2">Leaf</tissue>
    </source>
</reference>
<feature type="region of interest" description="Disordered" evidence="1">
    <location>
        <begin position="1"/>
        <end position="23"/>
    </location>
</feature>
<evidence type="ECO:0000256" key="1">
    <source>
        <dbReference type="SAM" id="MobiDB-lite"/>
    </source>
</evidence>
<dbReference type="AlphaFoldDB" id="A0AAP0C5N8"/>
<sequence>MSATNTNQSSSSSSSMASSSQFTYSNPPSYFPMPFHLQNHPPATPPPPVINVPVVAPSVYPTPASLPGAYLPQFQQVIPNQSSIVYFRRFYFCFCDEFVLLCLPEDSSKTMLNT</sequence>
<comment type="caution">
    <text evidence="2">The sequence shown here is derived from an EMBL/GenBank/DDBJ whole genome shotgun (WGS) entry which is preliminary data.</text>
</comment>
<organism evidence="2 3">
    <name type="scientific">Deinandra increscens subsp. villosa</name>
    <dbReference type="NCBI Taxonomy" id="3103831"/>
    <lineage>
        <taxon>Eukaryota</taxon>
        <taxon>Viridiplantae</taxon>
        <taxon>Streptophyta</taxon>
        <taxon>Embryophyta</taxon>
        <taxon>Tracheophyta</taxon>
        <taxon>Spermatophyta</taxon>
        <taxon>Magnoliopsida</taxon>
        <taxon>eudicotyledons</taxon>
        <taxon>Gunneridae</taxon>
        <taxon>Pentapetalae</taxon>
        <taxon>asterids</taxon>
        <taxon>campanulids</taxon>
        <taxon>Asterales</taxon>
        <taxon>Asteraceae</taxon>
        <taxon>Asteroideae</taxon>
        <taxon>Heliantheae alliance</taxon>
        <taxon>Madieae</taxon>
        <taxon>Madiinae</taxon>
        <taxon>Deinandra</taxon>
    </lineage>
</organism>
<evidence type="ECO:0000313" key="2">
    <source>
        <dbReference type="EMBL" id="KAK9049671.1"/>
    </source>
</evidence>
<protein>
    <submittedName>
        <fullName evidence="2">Uncharacterized protein</fullName>
    </submittedName>
</protein>
<gene>
    <name evidence="2" type="ORF">SSX86_031360</name>
</gene>
<feature type="compositionally biased region" description="Low complexity" evidence="1">
    <location>
        <begin position="1"/>
        <end position="21"/>
    </location>
</feature>
<name>A0AAP0C5N8_9ASTR</name>